<protein>
    <submittedName>
        <fullName evidence="1">Uncharacterized protein</fullName>
    </submittedName>
</protein>
<keyword evidence="2" id="KW-1185">Reference proteome</keyword>
<dbReference type="AlphaFoldDB" id="A0AAV3UNX6"/>
<dbReference type="Proteomes" id="UP001501729">
    <property type="component" value="Unassembled WGS sequence"/>
</dbReference>
<dbReference type="EMBL" id="BAABKX010000019">
    <property type="protein sequence ID" value="GAA5060692.1"/>
    <property type="molecule type" value="Genomic_DNA"/>
</dbReference>
<gene>
    <name evidence="1" type="ORF">GCM10025751_46100</name>
</gene>
<proteinExistence type="predicted"/>
<organism evidence="1 2">
    <name type="scientific">Haladaptatus pallidirubidus</name>
    <dbReference type="NCBI Taxonomy" id="1008152"/>
    <lineage>
        <taxon>Archaea</taxon>
        <taxon>Methanobacteriati</taxon>
        <taxon>Methanobacteriota</taxon>
        <taxon>Stenosarchaea group</taxon>
        <taxon>Halobacteria</taxon>
        <taxon>Halobacteriales</taxon>
        <taxon>Haladaptataceae</taxon>
        <taxon>Haladaptatus</taxon>
    </lineage>
</organism>
<evidence type="ECO:0000313" key="1">
    <source>
        <dbReference type="EMBL" id="GAA5060692.1"/>
    </source>
</evidence>
<comment type="caution">
    <text evidence="1">The sequence shown here is derived from an EMBL/GenBank/DDBJ whole genome shotgun (WGS) entry which is preliminary data.</text>
</comment>
<reference evidence="1 2" key="1">
    <citation type="journal article" date="2019" name="Int. J. Syst. Evol. Microbiol.">
        <title>The Global Catalogue of Microorganisms (GCM) 10K type strain sequencing project: providing services to taxonomists for standard genome sequencing and annotation.</title>
        <authorList>
            <consortium name="The Broad Institute Genomics Platform"/>
            <consortium name="The Broad Institute Genome Sequencing Center for Infectious Disease"/>
            <person name="Wu L."/>
            <person name="Ma J."/>
        </authorList>
    </citation>
    <scope>NUCLEOTIDE SEQUENCE [LARGE SCALE GENOMIC DNA]</scope>
    <source>
        <strain evidence="1 2">JCM 17504</strain>
    </source>
</reference>
<evidence type="ECO:0000313" key="2">
    <source>
        <dbReference type="Proteomes" id="UP001501729"/>
    </source>
</evidence>
<name>A0AAV3UNX6_9EURY</name>
<accession>A0AAV3UNX6</accession>
<sequence>MKSVSKCSIFAGQKCYVSAREIPMWSTMSGKLPNPDNISVNEIINLIENIPEKKRKKMLSQISGDVGNNQEM</sequence>